<dbReference type="InterPro" id="IPR050739">
    <property type="entry name" value="MFP"/>
</dbReference>
<evidence type="ECO:0000313" key="8">
    <source>
        <dbReference type="EMBL" id="NDJ18797.1"/>
    </source>
</evidence>
<organism evidence="8 9">
    <name type="scientific">Myxacorys almedinensis A</name>
    <dbReference type="NCBI Taxonomy" id="2690445"/>
    <lineage>
        <taxon>Bacteria</taxon>
        <taxon>Bacillati</taxon>
        <taxon>Cyanobacteriota</taxon>
        <taxon>Cyanophyceae</taxon>
        <taxon>Leptolyngbyales</taxon>
        <taxon>Leptolyngbyaceae</taxon>
        <taxon>Myxacorys</taxon>
        <taxon>Myxacorys almedinensis</taxon>
    </lineage>
</organism>
<feature type="domain" description="AprE-like beta-barrel" evidence="7">
    <location>
        <begin position="373"/>
        <end position="467"/>
    </location>
</feature>
<dbReference type="Proteomes" id="UP000646053">
    <property type="component" value="Unassembled WGS sequence"/>
</dbReference>
<comment type="similarity">
    <text evidence="2">Belongs to the membrane fusion protein (MFP) (TC 8.A.1) family.</text>
</comment>
<dbReference type="Gene3D" id="1.10.287.470">
    <property type="entry name" value="Helix hairpin bin"/>
    <property type="match status" value="1"/>
</dbReference>
<dbReference type="GO" id="GO:0016020">
    <property type="term" value="C:membrane"/>
    <property type="evidence" value="ECO:0007669"/>
    <property type="project" value="UniProtKB-SubCell"/>
</dbReference>
<keyword evidence="9" id="KW-1185">Reference proteome</keyword>
<evidence type="ECO:0000256" key="6">
    <source>
        <dbReference type="SAM" id="Coils"/>
    </source>
</evidence>
<dbReference type="Gene3D" id="2.40.30.170">
    <property type="match status" value="1"/>
</dbReference>
<evidence type="ECO:0000256" key="1">
    <source>
        <dbReference type="ARBA" id="ARBA00004167"/>
    </source>
</evidence>
<keyword evidence="5" id="KW-0472">Membrane</keyword>
<evidence type="ECO:0000256" key="4">
    <source>
        <dbReference type="ARBA" id="ARBA00022989"/>
    </source>
</evidence>
<sequence length="490" mass="53534">MKISLSSNPAQSQQVKQRLANPEESLSYELGKAVQELPPLYTRFLAGTITALVVGTIAWAQFSEVDEVANANGKLIPSTEVRPLRATSAGSITDIKVKAGDIVKKNDVLITIDPGAAETNVESLTNEAKKIQEDIARLEAENAGQATAGDTEQNQLQAARQQEFLGRQATAVAEANRQVATVSEAQSRLERFQENLTGGYATLNNAKLSRVDAEKSLAIARERERRLSSLENSGAVPHLELLNARQQVAQASQQVTSAANQIAEAENQIITLQKEIEAQRDRIQQAQQAYEGAKSTAQGLAPQRQGEILTQLKQRREELTRKLGEIDVAKKQQSDRETIKSPFDGTIYNVKATQGSIQPGEDLLSVSPSEQNLVLEVKVMNRDIGFIHPGQKAKVKLATFPYQEFGVIEGEVLDVSPDAVVERDENGRDLGPVFPAKILLSKTVIPVRGREVELTPGMAATADIVTRKKSILSFLIEPVTRRFSEAFSVR</sequence>
<feature type="coiled-coil region" evidence="6">
    <location>
        <begin position="241"/>
        <end position="329"/>
    </location>
</feature>
<comment type="subcellular location">
    <subcellularLocation>
        <location evidence="1">Membrane</location>
        <topology evidence="1">Single-pass membrane protein</topology>
    </subcellularLocation>
</comment>
<accession>A0A8J8CNU6</accession>
<comment type="caution">
    <text evidence="8">The sequence shown here is derived from an EMBL/GenBank/DDBJ whole genome shotgun (WGS) entry which is preliminary data.</text>
</comment>
<dbReference type="RefSeq" id="WP_162424326.1">
    <property type="nucleotide sequence ID" value="NZ_WVIE01000020.1"/>
</dbReference>
<evidence type="ECO:0000256" key="3">
    <source>
        <dbReference type="ARBA" id="ARBA00022692"/>
    </source>
</evidence>
<gene>
    <name evidence="8" type="ORF">GS601_16120</name>
</gene>
<keyword evidence="3" id="KW-0812">Transmembrane</keyword>
<feature type="coiled-coil region" evidence="6">
    <location>
        <begin position="121"/>
        <end position="148"/>
    </location>
</feature>
<dbReference type="EMBL" id="WVIE01000020">
    <property type="protein sequence ID" value="NDJ18797.1"/>
    <property type="molecule type" value="Genomic_DNA"/>
</dbReference>
<dbReference type="PANTHER" id="PTHR30386">
    <property type="entry name" value="MEMBRANE FUSION SUBUNIT OF EMRAB-TOLC MULTIDRUG EFFLUX PUMP"/>
    <property type="match status" value="1"/>
</dbReference>
<evidence type="ECO:0000256" key="5">
    <source>
        <dbReference type="ARBA" id="ARBA00023136"/>
    </source>
</evidence>
<dbReference type="AlphaFoldDB" id="A0A8J8CNU6"/>
<name>A0A8J8CNU6_9CYAN</name>
<reference evidence="8" key="1">
    <citation type="submission" date="2019-12" db="EMBL/GenBank/DDBJ databases">
        <title>High-Quality draft genome sequences of three cyanobacteria isolated from the limestone walls of the Old Cathedral of Coimbra.</title>
        <authorList>
            <person name="Tiago I."/>
            <person name="Soares F."/>
            <person name="Portugal A."/>
        </authorList>
    </citation>
    <scope>NUCLEOTIDE SEQUENCE</scope>
    <source>
        <strain evidence="8">A</strain>
    </source>
</reference>
<dbReference type="PRINTS" id="PR01490">
    <property type="entry name" value="RTXTOXIND"/>
</dbReference>
<evidence type="ECO:0000259" key="7">
    <source>
        <dbReference type="Pfam" id="PF26002"/>
    </source>
</evidence>
<evidence type="ECO:0000313" key="9">
    <source>
        <dbReference type="Proteomes" id="UP000646053"/>
    </source>
</evidence>
<dbReference type="PANTHER" id="PTHR30386:SF26">
    <property type="entry name" value="TRANSPORT PROTEIN COMB"/>
    <property type="match status" value="1"/>
</dbReference>
<proteinExistence type="inferred from homology"/>
<dbReference type="Pfam" id="PF26002">
    <property type="entry name" value="Beta-barrel_AprE"/>
    <property type="match status" value="1"/>
</dbReference>
<dbReference type="Gene3D" id="2.40.50.100">
    <property type="match status" value="1"/>
</dbReference>
<protein>
    <submittedName>
        <fullName evidence="8">HlyD family efflux transporter periplasmic adaptor subunit</fullName>
    </submittedName>
</protein>
<keyword evidence="4" id="KW-1133">Transmembrane helix</keyword>
<evidence type="ECO:0000256" key="2">
    <source>
        <dbReference type="ARBA" id="ARBA00009477"/>
    </source>
</evidence>
<dbReference type="InterPro" id="IPR058982">
    <property type="entry name" value="Beta-barrel_AprE"/>
</dbReference>
<keyword evidence="6" id="KW-0175">Coiled coil</keyword>